<comment type="function">
    <text evidence="8">Provides the (R)-glutamate required for cell wall biosynthesis.</text>
</comment>
<dbReference type="Gene3D" id="3.40.50.1860">
    <property type="match status" value="2"/>
</dbReference>
<dbReference type="EC" id="5.1.1.3" evidence="2 8"/>
<sequence length="278" mass="30515">MYPANEHAIGILDSGVGGLTVAKEVMRQLPRETIYYFGDTKRCPYGPRSEQEVRQFTFEIVHFLLQFPLKAILIACNTATAAALEQVRQQLEIPVLGVIEPGARAAIKATKQNSVGVIGTEGTIQSGAYEKTLKRIHPMLNVSSLACPAFVPLVESGQRQTAYARQVIAESLKPFQSKKMDTLILGCTHYPLLAGLIAGVMGKDVAIISSAEETAAELSTILQHQHLLARREKPLHRFFTTGSADSFKKIAQDWLGQAIRVETAELEPVTPAYRVKVF</sequence>
<evidence type="ECO:0000313" key="10">
    <source>
        <dbReference type="Proteomes" id="UP000535491"/>
    </source>
</evidence>
<feature type="active site" description="Proton donor/acceptor" evidence="8">
    <location>
        <position position="76"/>
    </location>
</feature>
<dbReference type="InterPro" id="IPR015942">
    <property type="entry name" value="Asp/Glu/hydantoin_racemase"/>
</dbReference>
<keyword evidence="5 8" id="KW-0413">Isomerase</keyword>
<feature type="binding site" evidence="8">
    <location>
        <begin position="13"/>
        <end position="14"/>
    </location>
    <ligand>
        <name>substrate</name>
    </ligand>
</feature>
<dbReference type="InterPro" id="IPR033134">
    <property type="entry name" value="Asp/Glu_racemase_AS_2"/>
</dbReference>
<evidence type="ECO:0000256" key="7">
    <source>
        <dbReference type="ARBA" id="ARBA00070053"/>
    </source>
</evidence>
<feature type="binding site" evidence="8">
    <location>
        <begin position="45"/>
        <end position="46"/>
    </location>
    <ligand>
        <name>substrate</name>
    </ligand>
</feature>
<dbReference type="GO" id="GO:0008881">
    <property type="term" value="F:glutamate racemase activity"/>
    <property type="evidence" value="ECO:0007669"/>
    <property type="project" value="UniProtKB-UniRule"/>
</dbReference>
<dbReference type="PROSITE" id="PS00924">
    <property type="entry name" value="ASP_GLU_RACEMASE_2"/>
    <property type="match status" value="1"/>
</dbReference>
<evidence type="ECO:0000256" key="5">
    <source>
        <dbReference type="ARBA" id="ARBA00023235"/>
    </source>
</evidence>
<feature type="binding site" evidence="8">
    <location>
        <begin position="77"/>
        <end position="78"/>
    </location>
    <ligand>
        <name>substrate</name>
    </ligand>
</feature>
<dbReference type="GO" id="GO:0071555">
    <property type="term" value="P:cell wall organization"/>
    <property type="evidence" value="ECO:0007669"/>
    <property type="project" value="UniProtKB-KW"/>
</dbReference>
<keyword evidence="6 8" id="KW-0961">Cell wall biogenesis/degradation</keyword>
<protein>
    <recommendedName>
        <fullName evidence="7 8">Glutamate racemase</fullName>
        <ecNumber evidence="2 8">5.1.1.3</ecNumber>
    </recommendedName>
</protein>
<dbReference type="Pfam" id="PF01177">
    <property type="entry name" value="Asp_Glu_race"/>
    <property type="match status" value="1"/>
</dbReference>
<dbReference type="InterPro" id="IPR004391">
    <property type="entry name" value="Glu_race"/>
</dbReference>
<dbReference type="SUPFAM" id="SSF53681">
    <property type="entry name" value="Aspartate/glutamate racemase"/>
    <property type="match status" value="2"/>
</dbReference>
<dbReference type="HAMAP" id="MF_00258">
    <property type="entry name" value="Glu_racemase"/>
    <property type="match status" value="1"/>
</dbReference>
<comment type="catalytic activity">
    <reaction evidence="1 8">
        <text>L-glutamate = D-glutamate</text>
        <dbReference type="Rhea" id="RHEA:12813"/>
        <dbReference type="ChEBI" id="CHEBI:29985"/>
        <dbReference type="ChEBI" id="CHEBI:29986"/>
        <dbReference type="EC" id="5.1.1.3"/>
    </reaction>
</comment>
<dbReference type="NCBIfam" id="NF002035">
    <property type="entry name" value="PRK00865.1-3"/>
    <property type="match status" value="1"/>
</dbReference>
<keyword evidence="10" id="KW-1185">Reference proteome</keyword>
<gene>
    <name evidence="9" type="primary">racE</name>
    <name evidence="8" type="synonym">murI</name>
    <name evidence="9" type="ORF">H1191_18575</name>
</gene>
<comment type="caution">
    <text evidence="9">The sequence shown here is derived from an EMBL/GenBank/DDBJ whole genome shotgun (WGS) entry which is preliminary data.</text>
</comment>
<feature type="binding site" evidence="8">
    <location>
        <begin position="188"/>
        <end position="189"/>
    </location>
    <ligand>
        <name>substrate</name>
    </ligand>
</feature>
<feature type="active site" description="Proton donor/acceptor" evidence="8">
    <location>
        <position position="187"/>
    </location>
</feature>
<dbReference type="EMBL" id="JACEIQ010000028">
    <property type="protein sequence ID" value="MBA4496272.1"/>
    <property type="molecule type" value="Genomic_DNA"/>
</dbReference>
<evidence type="ECO:0000313" key="9">
    <source>
        <dbReference type="EMBL" id="MBA4496272.1"/>
    </source>
</evidence>
<dbReference type="PANTHER" id="PTHR21198:SF2">
    <property type="entry name" value="GLUTAMATE RACEMASE"/>
    <property type="match status" value="1"/>
</dbReference>
<name>A0A7W1WUN0_9BACL</name>
<evidence type="ECO:0000256" key="6">
    <source>
        <dbReference type="ARBA" id="ARBA00023316"/>
    </source>
</evidence>
<dbReference type="Proteomes" id="UP000535491">
    <property type="component" value="Unassembled WGS sequence"/>
</dbReference>
<evidence type="ECO:0000256" key="2">
    <source>
        <dbReference type="ARBA" id="ARBA00013090"/>
    </source>
</evidence>
<dbReference type="NCBIfam" id="TIGR00067">
    <property type="entry name" value="glut_race"/>
    <property type="match status" value="1"/>
</dbReference>
<dbReference type="FunFam" id="3.40.50.1860:FF:000002">
    <property type="entry name" value="Glutamate racemase"/>
    <property type="match status" value="1"/>
</dbReference>
<keyword evidence="3 8" id="KW-0133">Cell shape</keyword>
<evidence type="ECO:0000256" key="4">
    <source>
        <dbReference type="ARBA" id="ARBA00022984"/>
    </source>
</evidence>
<evidence type="ECO:0000256" key="3">
    <source>
        <dbReference type="ARBA" id="ARBA00022960"/>
    </source>
</evidence>
<evidence type="ECO:0000256" key="1">
    <source>
        <dbReference type="ARBA" id="ARBA00001602"/>
    </source>
</evidence>
<dbReference type="UniPathway" id="UPA00219"/>
<reference evidence="9 10" key="1">
    <citation type="submission" date="2020-07" db="EMBL/GenBank/DDBJ databases">
        <authorList>
            <person name="Feng H."/>
        </authorList>
    </citation>
    <scope>NUCLEOTIDE SEQUENCE [LARGE SCALE GENOMIC DNA]</scope>
    <source>
        <strain evidence="10">s-10</strain>
    </source>
</reference>
<dbReference type="PANTHER" id="PTHR21198">
    <property type="entry name" value="GLUTAMATE RACEMASE"/>
    <property type="match status" value="1"/>
</dbReference>
<proteinExistence type="inferred from homology"/>
<evidence type="ECO:0000256" key="8">
    <source>
        <dbReference type="HAMAP-Rule" id="MF_00258"/>
    </source>
</evidence>
<dbReference type="GO" id="GO:0009252">
    <property type="term" value="P:peptidoglycan biosynthetic process"/>
    <property type="evidence" value="ECO:0007669"/>
    <property type="project" value="UniProtKB-UniRule"/>
</dbReference>
<dbReference type="AlphaFoldDB" id="A0A7W1WUN0"/>
<accession>A0A7W1WUN0</accession>
<comment type="similarity">
    <text evidence="8">Belongs to the aspartate/glutamate racemases family.</text>
</comment>
<dbReference type="GO" id="GO:0042802">
    <property type="term" value="F:identical protein binding"/>
    <property type="evidence" value="ECO:0007669"/>
    <property type="project" value="UniProtKB-ARBA"/>
</dbReference>
<comment type="pathway">
    <text evidence="8">Cell wall biogenesis; peptidoglycan biosynthesis.</text>
</comment>
<organism evidence="9 10">
    <name type="scientific">Paenactinomyces guangxiensis</name>
    <dbReference type="NCBI Taxonomy" id="1490290"/>
    <lineage>
        <taxon>Bacteria</taxon>
        <taxon>Bacillati</taxon>
        <taxon>Bacillota</taxon>
        <taxon>Bacilli</taxon>
        <taxon>Bacillales</taxon>
        <taxon>Thermoactinomycetaceae</taxon>
        <taxon>Paenactinomyces</taxon>
    </lineage>
</organism>
<dbReference type="GO" id="GO:0008360">
    <property type="term" value="P:regulation of cell shape"/>
    <property type="evidence" value="ECO:0007669"/>
    <property type="project" value="UniProtKB-KW"/>
</dbReference>
<dbReference type="RefSeq" id="WP_181754594.1">
    <property type="nucleotide sequence ID" value="NZ_JACEIQ010000028.1"/>
</dbReference>
<keyword evidence="4 8" id="KW-0573">Peptidoglycan synthesis</keyword>
<dbReference type="InterPro" id="IPR001920">
    <property type="entry name" value="Asp/Glu_race"/>
</dbReference>